<dbReference type="Pfam" id="PF06097">
    <property type="entry name" value="DUF945"/>
    <property type="match status" value="1"/>
</dbReference>
<evidence type="ECO:0000313" key="1">
    <source>
        <dbReference type="EMBL" id="SDU33642.1"/>
    </source>
</evidence>
<sequence length="493" mass="53138">MKKTGIALGVLLAAGAVCTGGAWYTAGQLEGALQGAISEGNRQLQTSMPGSGLALELVSLERGLFSSTARYRLRLDKPGDEEPAAELRFVDHIEHGPLPLSRLASLRWLPVMATSRVELERNADVEPWFAAAGAAVPLRGTFAIGYGGGVDGQLQLAPLQVVAEGEKLDFSGLDLDLAVGADAKDIRLSGAVERLSLDLQHERGPVRISLNGLSLDSERSRGRSTLYMGESRLALASSEIRLADQPPLLIRDLVQSDSLHEQGERIAASLAYDVGGLSYDGHELGSARLQLSLGNLDMTALRQLSELYTRYAMRLQGEDDFELSAEEETRLRDALLQLLAGQPRLALDEWRVKTASGESRFTLQLDLDRPQQLEASPDALARQLIQRLQASLVVGKPMIRDLLMLQAVFDPQADRAALSQEAEQAAQMAGEMASGLQLARLEGENIVARLDYRDGQVEFNGVSMPVEQFAAQMMGMAALGGDAFGSQPGALQE</sequence>
<dbReference type="EMBL" id="LT629780">
    <property type="protein sequence ID" value="SDU33642.1"/>
    <property type="molecule type" value="Genomic_DNA"/>
</dbReference>
<organism evidence="1 2">
    <name type="scientific">Geopseudomonas guangdongensis</name>
    <dbReference type="NCBI Taxonomy" id="1245526"/>
    <lineage>
        <taxon>Bacteria</taxon>
        <taxon>Pseudomonadati</taxon>
        <taxon>Pseudomonadota</taxon>
        <taxon>Gammaproteobacteria</taxon>
        <taxon>Pseudomonadales</taxon>
        <taxon>Pseudomonadaceae</taxon>
        <taxon>Geopseudomonas</taxon>
    </lineage>
</organism>
<reference evidence="2" key="1">
    <citation type="submission" date="2016-10" db="EMBL/GenBank/DDBJ databases">
        <authorList>
            <person name="Varghese N."/>
            <person name="Submissions S."/>
        </authorList>
    </citation>
    <scope>NUCLEOTIDE SEQUENCE [LARGE SCALE GENOMIC DNA]</scope>
    <source>
        <strain evidence="2">CCTCC 2012022</strain>
    </source>
</reference>
<protein>
    <submittedName>
        <fullName evidence="1">Uncharacterized conserved protein YdgA, DUF945 family</fullName>
    </submittedName>
</protein>
<name>A0A1H2HPB2_9GAMM</name>
<proteinExistence type="predicted"/>
<evidence type="ECO:0000313" key="2">
    <source>
        <dbReference type="Proteomes" id="UP000243063"/>
    </source>
</evidence>
<dbReference type="OrthoDB" id="5444681at2"/>
<keyword evidence="2" id="KW-1185">Reference proteome</keyword>
<dbReference type="Proteomes" id="UP000243063">
    <property type="component" value="Chromosome I"/>
</dbReference>
<dbReference type="STRING" id="1245526.SAMN05216580_2441"/>
<dbReference type="InterPro" id="IPR010352">
    <property type="entry name" value="DUF945"/>
</dbReference>
<dbReference type="AlphaFoldDB" id="A0A1H2HPB2"/>
<accession>A0A1H2HPB2</accession>
<gene>
    <name evidence="1" type="ORF">SAMN05216580_2441</name>
</gene>
<dbReference type="RefSeq" id="WP_090214885.1">
    <property type="nucleotide sequence ID" value="NZ_LT629780.1"/>
</dbReference>